<keyword evidence="1" id="KW-1133">Transmembrane helix</keyword>
<evidence type="ECO:0000256" key="1">
    <source>
        <dbReference type="SAM" id="Phobius"/>
    </source>
</evidence>
<gene>
    <name evidence="2" type="ORF">RFH988_LOCUS13264</name>
</gene>
<reference evidence="2" key="1">
    <citation type="submission" date="2021-02" db="EMBL/GenBank/DDBJ databases">
        <authorList>
            <person name="Nowell W R."/>
        </authorList>
    </citation>
    <scope>NUCLEOTIDE SEQUENCE</scope>
</reference>
<accession>A0A814FD35</accession>
<keyword evidence="1" id="KW-0472">Membrane</keyword>
<evidence type="ECO:0000313" key="2">
    <source>
        <dbReference type="EMBL" id="CAF0983452.1"/>
    </source>
</evidence>
<sequence length="275" mass="31740">MEENIYQMSLSEIFLVLIIIALWLFAVINLARKLERICNPPSILPNYSKQNKIDLNTPIRRGHYSPNTIQSKQLSSIHLIRSTSEPTIIVSPCTTIHIRYPSETCLNRKSSKSEQILSPNRIELERSNNSLNFLRHKDYRIHIETKSKQSISTQQYLNPKQIPSIVRRSLLDLHRRTLYSNTLSNIPMNHCIVNITENHKGLITTNTSLINEKYQHENNRYKIWIPVGNRKTIRGCMLASGGVHTNYVLSALIRYMMAQICVETISAITEYLISP</sequence>
<dbReference type="OrthoDB" id="10016058at2759"/>
<dbReference type="EMBL" id="CAJNOO010000579">
    <property type="protein sequence ID" value="CAF0983452.1"/>
    <property type="molecule type" value="Genomic_DNA"/>
</dbReference>
<dbReference type="AlphaFoldDB" id="A0A814FD35"/>
<feature type="transmembrane region" description="Helical" evidence="1">
    <location>
        <begin position="13"/>
        <end position="31"/>
    </location>
</feature>
<comment type="caution">
    <text evidence="2">The sequence shown here is derived from an EMBL/GenBank/DDBJ whole genome shotgun (WGS) entry which is preliminary data.</text>
</comment>
<organism evidence="2 3">
    <name type="scientific">Rotaria sordida</name>
    <dbReference type="NCBI Taxonomy" id="392033"/>
    <lineage>
        <taxon>Eukaryota</taxon>
        <taxon>Metazoa</taxon>
        <taxon>Spiralia</taxon>
        <taxon>Gnathifera</taxon>
        <taxon>Rotifera</taxon>
        <taxon>Eurotatoria</taxon>
        <taxon>Bdelloidea</taxon>
        <taxon>Philodinida</taxon>
        <taxon>Philodinidae</taxon>
        <taxon>Rotaria</taxon>
    </lineage>
</organism>
<proteinExistence type="predicted"/>
<dbReference type="Proteomes" id="UP000663882">
    <property type="component" value="Unassembled WGS sequence"/>
</dbReference>
<keyword evidence="1" id="KW-0812">Transmembrane</keyword>
<evidence type="ECO:0000313" key="3">
    <source>
        <dbReference type="Proteomes" id="UP000663882"/>
    </source>
</evidence>
<protein>
    <submittedName>
        <fullName evidence="2">Uncharacterized protein</fullName>
    </submittedName>
</protein>
<name>A0A814FD35_9BILA</name>